<dbReference type="GO" id="GO:0005665">
    <property type="term" value="C:RNA polymerase II, core complex"/>
    <property type="evidence" value="ECO:0007669"/>
    <property type="project" value="InterPro"/>
</dbReference>
<dbReference type="OrthoDB" id="10248581at2759"/>
<dbReference type="GO" id="GO:0006366">
    <property type="term" value="P:transcription by RNA polymerase II"/>
    <property type="evidence" value="ECO:0007669"/>
    <property type="project" value="InterPro"/>
</dbReference>
<dbReference type="GO" id="GO:0003899">
    <property type="term" value="F:DNA-directed RNA polymerase activity"/>
    <property type="evidence" value="ECO:0007669"/>
    <property type="project" value="InterPro"/>
</dbReference>
<evidence type="ECO:0000256" key="2">
    <source>
        <dbReference type="ARBA" id="ARBA00022478"/>
    </source>
</evidence>
<dbReference type="GO" id="GO:0003677">
    <property type="term" value="F:DNA binding"/>
    <property type="evidence" value="ECO:0007669"/>
    <property type="project" value="InterPro"/>
</dbReference>
<dbReference type="InterPro" id="IPR008193">
    <property type="entry name" value="RNA_pol_Rpb11_13-16kDa_CS"/>
</dbReference>
<proteinExistence type="inferred from homology"/>
<dbReference type="PANTHER" id="PTHR13946:SF16">
    <property type="entry name" value="DNA-DIRECTED RNA POLYMERASE II SUBUNIT RPB11"/>
    <property type="match status" value="1"/>
</dbReference>
<feature type="domain" description="DNA-directed RNA polymerase RBP11-like dimerisation" evidence="6">
    <location>
        <begin position="31"/>
        <end position="102"/>
    </location>
</feature>
<accession>A0A9P8CE96</accession>
<gene>
    <name evidence="7" type="ORF">BJ878DRAFT_189656</name>
</gene>
<dbReference type="Gene3D" id="3.30.1360.10">
    <property type="entry name" value="RNA polymerase, RBP11-like subunit"/>
    <property type="match status" value="1"/>
</dbReference>
<evidence type="ECO:0000313" key="8">
    <source>
        <dbReference type="Proteomes" id="UP000887226"/>
    </source>
</evidence>
<keyword evidence="8" id="KW-1185">Reference proteome</keyword>
<dbReference type="EMBL" id="MU254115">
    <property type="protein sequence ID" value="KAG9242086.1"/>
    <property type="molecule type" value="Genomic_DNA"/>
</dbReference>
<evidence type="ECO:0000256" key="3">
    <source>
        <dbReference type="ARBA" id="ARBA00023163"/>
    </source>
</evidence>
<organism evidence="7 8">
    <name type="scientific">Calycina marina</name>
    <dbReference type="NCBI Taxonomy" id="1763456"/>
    <lineage>
        <taxon>Eukaryota</taxon>
        <taxon>Fungi</taxon>
        <taxon>Dikarya</taxon>
        <taxon>Ascomycota</taxon>
        <taxon>Pezizomycotina</taxon>
        <taxon>Leotiomycetes</taxon>
        <taxon>Helotiales</taxon>
        <taxon>Pezizellaceae</taxon>
        <taxon>Calycina</taxon>
    </lineage>
</organism>
<sequence>MNAPDRFELFLLGEGEKKVTEEIDTRTPNTSIFTFNKEDHTLANMIRARLVKNPKVEFCGYKIPHPLFATFELRLQTNGEKTPKEMLIDACQTLIRSLNTLSADWTKEYELRRMVSGGGDK</sequence>
<dbReference type="PANTHER" id="PTHR13946">
    <property type="entry name" value="DNA-DIRECTED RNA POLYMERASE I,II,III"/>
    <property type="match status" value="1"/>
</dbReference>
<evidence type="ECO:0000313" key="7">
    <source>
        <dbReference type="EMBL" id="KAG9242086.1"/>
    </source>
</evidence>
<dbReference type="FunFam" id="3.30.1360.10:FF:000003">
    <property type="entry name" value="DNA-directed RNA polymerase II subunit RPB11"/>
    <property type="match status" value="1"/>
</dbReference>
<comment type="subcellular location">
    <subcellularLocation>
        <location evidence="1">Nucleus</location>
    </subcellularLocation>
</comment>
<evidence type="ECO:0000259" key="6">
    <source>
        <dbReference type="Pfam" id="PF13656"/>
    </source>
</evidence>
<dbReference type="Pfam" id="PF13656">
    <property type="entry name" value="RNA_pol_L_2"/>
    <property type="match status" value="1"/>
</dbReference>
<keyword evidence="2 7" id="KW-0240">DNA-directed RNA polymerase</keyword>
<dbReference type="InterPro" id="IPR036603">
    <property type="entry name" value="RBP11-like"/>
</dbReference>
<dbReference type="InterPro" id="IPR022905">
    <property type="entry name" value="Rpo11-like"/>
</dbReference>
<name>A0A9P8CE96_9HELO</name>
<keyword evidence="3" id="KW-0804">Transcription</keyword>
<keyword evidence="4" id="KW-0539">Nucleus</keyword>
<reference evidence="7" key="1">
    <citation type="journal article" date="2021" name="IMA Fungus">
        <title>Genomic characterization of three marine fungi, including Emericellopsis atlantica sp. nov. with signatures of a generalist lifestyle and marine biomass degradation.</title>
        <authorList>
            <person name="Hagestad O.C."/>
            <person name="Hou L."/>
            <person name="Andersen J.H."/>
            <person name="Hansen E.H."/>
            <person name="Altermark B."/>
            <person name="Li C."/>
            <person name="Kuhnert E."/>
            <person name="Cox R.J."/>
            <person name="Crous P.W."/>
            <person name="Spatafora J.W."/>
            <person name="Lail K."/>
            <person name="Amirebrahimi M."/>
            <person name="Lipzen A."/>
            <person name="Pangilinan J."/>
            <person name="Andreopoulos W."/>
            <person name="Hayes R.D."/>
            <person name="Ng V."/>
            <person name="Grigoriev I.V."/>
            <person name="Jackson S.A."/>
            <person name="Sutton T.D.S."/>
            <person name="Dobson A.D.W."/>
            <person name="Rama T."/>
        </authorList>
    </citation>
    <scope>NUCLEOTIDE SEQUENCE</scope>
    <source>
        <strain evidence="7">TRa3180A</strain>
    </source>
</reference>
<dbReference type="SUPFAM" id="SSF55257">
    <property type="entry name" value="RBP11-like subunits of RNA polymerase"/>
    <property type="match status" value="1"/>
</dbReference>
<comment type="caution">
    <text evidence="7">The sequence shown here is derived from an EMBL/GenBank/DDBJ whole genome shotgun (WGS) entry which is preliminary data.</text>
</comment>
<dbReference type="HAMAP" id="MF_00261">
    <property type="entry name" value="RNApol_arch_Rpo11"/>
    <property type="match status" value="1"/>
</dbReference>
<evidence type="ECO:0000256" key="4">
    <source>
        <dbReference type="ARBA" id="ARBA00023242"/>
    </source>
</evidence>
<protein>
    <submittedName>
        <fullName evidence="7">DNA-directed RNA polymerase</fullName>
    </submittedName>
</protein>
<dbReference type="GO" id="GO:0046983">
    <property type="term" value="F:protein dimerization activity"/>
    <property type="evidence" value="ECO:0007669"/>
    <property type="project" value="InterPro"/>
</dbReference>
<dbReference type="PROSITE" id="PS01154">
    <property type="entry name" value="RNA_POL_L_13KD"/>
    <property type="match status" value="1"/>
</dbReference>
<dbReference type="Proteomes" id="UP000887226">
    <property type="component" value="Unassembled WGS sequence"/>
</dbReference>
<dbReference type="CDD" id="cd06926">
    <property type="entry name" value="RNAP_II_RPB11"/>
    <property type="match status" value="1"/>
</dbReference>
<dbReference type="InterPro" id="IPR009025">
    <property type="entry name" value="RBP11-like_dimer"/>
</dbReference>
<dbReference type="AlphaFoldDB" id="A0A9P8CE96"/>
<comment type="similarity">
    <text evidence="5">Belongs to the archaeal Rpo11/eukaryotic RPB11/RPC19 RNA polymerase subunit family.</text>
</comment>
<evidence type="ECO:0000256" key="1">
    <source>
        <dbReference type="ARBA" id="ARBA00004123"/>
    </source>
</evidence>
<dbReference type="InterPro" id="IPR037685">
    <property type="entry name" value="RBP11"/>
</dbReference>
<evidence type="ECO:0000256" key="5">
    <source>
        <dbReference type="ARBA" id="ARBA00025751"/>
    </source>
</evidence>